<dbReference type="EMBL" id="BOOW01000006">
    <property type="protein sequence ID" value="GII90455.1"/>
    <property type="molecule type" value="Genomic_DNA"/>
</dbReference>
<evidence type="ECO:0000259" key="2">
    <source>
        <dbReference type="Pfam" id="PF13472"/>
    </source>
</evidence>
<dbReference type="Gene3D" id="3.40.50.1110">
    <property type="entry name" value="SGNH hydrolase"/>
    <property type="match status" value="1"/>
</dbReference>
<comment type="caution">
    <text evidence="3">The sequence shown here is derived from an EMBL/GenBank/DDBJ whole genome shotgun (WGS) entry which is preliminary data.</text>
</comment>
<feature type="signal peptide" evidence="1">
    <location>
        <begin position="1"/>
        <end position="27"/>
    </location>
</feature>
<evidence type="ECO:0000313" key="4">
    <source>
        <dbReference type="Proteomes" id="UP000606172"/>
    </source>
</evidence>
<keyword evidence="4" id="KW-1185">Reference proteome</keyword>
<organism evidence="3 4">
    <name type="scientific">Sinosporangium siamense</name>
    <dbReference type="NCBI Taxonomy" id="1367973"/>
    <lineage>
        <taxon>Bacteria</taxon>
        <taxon>Bacillati</taxon>
        <taxon>Actinomycetota</taxon>
        <taxon>Actinomycetes</taxon>
        <taxon>Streptosporangiales</taxon>
        <taxon>Streptosporangiaceae</taxon>
        <taxon>Sinosporangium</taxon>
    </lineage>
</organism>
<evidence type="ECO:0000313" key="3">
    <source>
        <dbReference type="EMBL" id="GII90455.1"/>
    </source>
</evidence>
<dbReference type="InterPro" id="IPR053140">
    <property type="entry name" value="GDSL_Rv0518-like"/>
</dbReference>
<dbReference type="AlphaFoldDB" id="A0A919RCW4"/>
<dbReference type="CDD" id="cd01830">
    <property type="entry name" value="XynE_like"/>
    <property type="match status" value="1"/>
</dbReference>
<dbReference type="Proteomes" id="UP000606172">
    <property type="component" value="Unassembled WGS sequence"/>
</dbReference>
<proteinExistence type="predicted"/>
<dbReference type="InterPro" id="IPR036514">
    <property type="entry name" value="SGNH_hydro_sf"/>
</dbReference>
<reference evidence="3" key="1">
    <citation type="submission" date="2021-01" db="EMBL/GenBank/DDBJ databases">
        <title>Whole genome shotgun sequence of Sinosporangium siamense NBRC 109515.</title>
        <authorList>
            <person name="Komaki H."/>
            <person name="Tamura T."/>
        </authorList>
    </citation>
    <scope>NUCLEOTIDE SEQUENCE</scope>
    <source>
        <strain evidence="3">NBRC 109515</strain>
    </source>
</reference>
<dbReference type="SUPFAM" id="SSF52266">
    <property type="entry name" value="SGNH hydrolase"/>
    <property type="match status" value="1"/>
</dbReference>
<dbReference type="PANTHER" id="PTHR43784">
    <property type="entry name" value="GDSL-LIKE LIPASE/ACYLHYDROLASE, PUTATIVE (AFU_ORTHOLOGUE AFUA_2G00820)-RELATED"/>
    <property type="match status" value="1"/>
</dbReference>
<dbReference type="Pfam" id="PF13472">
    <property type="entry name" value="Lipase_GDSL_2"/>
    <property type="match status" value="1"/>
</dbReference>
<keyword evidence="1" id="KW-0732">Signal</keyword>
<feature type="domain" description="SGNH hydrolase-type esterase" evidence="2">
    <location>
        <begin position="214"/>
        <end position="410"/>
    </location>
</feature>
<sequence length="420" mass="44618">MFSMPRVSLIAMMGALFLGALPTTANAATRPDGLGWTSGWATAVQHPSQSEWISNWAYEGFKDQSVRQVVRVGVGGSKLRVRLTNAYGTAPLTLTGASIGKTAGGAAVRPDTMRTVRFGGSGTVVVPAGGRAVSDTVNLSVRAHEHVTVTLYFKGASGPATNHNLAVATSYRATGDHLRDPGAASFSERSTSWYYLAGLDVVDRAHARRDTIVAFGDSITDGQGATTDADRRYPDVLAQRLKRAGRTEVVLNSGIGGNRVLNDSACLGESFFNRFQRDVLDHPRARTVITMGGINDIMHGDTVPSACTVPNPKMTADALIDDYRQLIRAARADGVKVIGGTMPPFKGSPLFTDHGESVRDAVNQWIRTGGGFDGVVDFERALADPSDGDCLRPAYDSGDHLHPNDAGYRAMAEAVDLGAL</sequence>
<dbReference type="GO" id="GO:0016787">
    <property type="term" value="F:hydrolase activity"/>
    <property type="evidence" value="ECO:0007669"/>
    <property type="project" value="UniProtKB-KW"/>
</dbReference>
<dbReference type="PANTHER" id="PTHR43784:SF2">
    <property type="entry name" value="GDSL-LIKE LIPASE_ACYLHYDROLASE, PUTATIVE (AFU_ORTHOLOGUE AFUA_2G00820)-RELATED"/>
    <property type="match status" value="1"/>
</dbReference>
<name>A0A919RCW4_9ACTN</name>
<evidence type="ECO:0000256" key="1">
    <source>
        <dbReference type="SAM" id="SignalP"/>
    </source>
</evidence>
<keyword evidence="3" id="KW-0378">Hydrolase</keyword>
<accession>A0A919RCW4</accession>
<dbReference type="InterPro" id="IPR013830">
    <property type="entry name" value="SGNH_hydro"/>
</dbReference>
<protein>
    <submittedName>
        <fullName evidence="3">SGNH hydrolase</fullName>
    </submittedName>
</protein>
<gene>
    <name evidence="3" type="ORF">Ssi02_06860</name>
</gene>
<feature type="chain" id="PRO_5037954476" evidence="1">
    <location>
        <begin position="28"/>
        <end position="420"/>
    </location>
</feature>